<evidence type="ECO:0000256" key="3">
    <source>
        <dbReference type="ARBA" id="ARBA00022692"/>
    </source>
</evidence>
<dbReference type="Proteomes" id="UP000326396">
    <property type="component" value="Linkage Group LG4"/>
</dbReference>
<evidence type="ECO:0000256" key="5">
    <source>
        <dbReference type="ARBA" id="ARBA00023065"/>
    </source>
</evidence>
<organism evidence="13 14">
    <name type="scientific">Mikania micrantha</name>
    <name type="common">bitter vine</name>
    <dbReference type="NCBI Taxonomy" id="192012"/>
    <lineage>
        <taxon>Eukaryota</taxon>
        <taxon>Viridiplantae</taxon>
        <taxon>Streptophyta</taxon>
        <taxon>Embryophyta</taxon>
        <taxon>Tracheophyta</taxon>
        <taxon>Spermatophyta</taxon>
        <taxon>Magnoliopsida</taxon>
        <taxon>eudicotyledons</taxon>
        <taxon>Gunneridae</taxon>
        <taxon>Pentapetalae</taxon>
        <taxon>asterids</taxon>
        <taxon>campanulids</taxon>
        <taxon>Asterales</taxon>
        <taxon>Asteraceae</taxon>
        <taxon>Asteroideae</taxon>
        <taxon>Heliantheae alliance</taxon>
        <taxon>Eupatorieae</taxon>
        <taxon>Mikania</taxon>
    </lineage>
</organism>
<sequence length="435" mass="49299">MGQKDLCAGSNWNLAKPEKSPCPTLDVWVPKKTGFPEFVKVNEHNEVEGGFSIAVFCYAIQLLPFNVQPIFKPFINEKGMMNGSIDQLLQHIEGQHCAAVAGAVTIRANRTKYVSFTIPYINEEIYMLVNAEQEWNQSTLGTFLKPFAPLLWITLVCASILTGLSVALLEYRASNHKFAGPFYKQLIMAMWFPISTFFFDEGKIHNKCSKVVLVMWLCMIFLLLQIYTATLSSWLTLNQLCPRLPTNWEKVGYQNGSFIKDQMIQKYNCSEKDLVPLDSYEEFKNALDNGSVNVVIDQLPYIDIFLDRYKSGYMKVGPIQQEAGIAFALPIGSELLEIFSRAVINITQSEIMTKMKTDYLKISPPSIEQQLNQAHPQSLDVQSFIGLLIFMAIVTISAIIISEFSLRRRDTKVGIEEECKEQPTTSELVHIKILD</sequence>
<evidence type="ECO:0000256" key="9">
    <source>
        <dbReference type="ARBA" id="ARBA00023286"/>
    </source>
</evidence>
<dbReference type="SMART" id="SM00079">
    <property type="entry name" value="PBPe"/>
    <property type="match status" value="1"/>
</dbReference>
<protein>
    <recommendedName>
        <fullName evidence="12">Ionotropic glutamate receptor C-terminal domain-containing protein</fullName>
    </recommendedName>
</protein>
<dbReference type="AlphaFoldDB" id="A0A5N6N0K2"/>
<evidence type="ECO:0000256" key="10">
    <source>
        <dbReference type="ARBA" id="ARBA00023303"/>
    </source>
</evidence>
<evidence type="ECO:0000256" key="1">
    <source>
        <dbReference type="ARBA" id="ARBA00004141"/>
    </source>
</evidence>
<comment type="subcellular location">
    <subcellularLocation>
        <location evidence="1">Membrane</location>
        <topology evidence="1">Multi-pass membrane protein</topology>
    </subcellularLocation>
</comment>
<evidence type="ECO:0000256" key="6">
    <source>
        <dbReference type="ARBA" id="ARBA00023136"/>
    </source>
</evidence>
<evidence type="ECO:0000313" key="13">
    <source>
        <dbReference type="EMBL" id="KAD4179876.1"/>
    </source>
</evidence>
<dbReference type="GO" id="GO:0016020">
    <property type="term" value="C:membrane"/>
    <property type="evidence" value="ECO:0007669"/>
    <property type="project" value="UniProtKB-SubCell"/>
</dbReference>
<keyword evidence="10" id="KW-0407">Ion channel</keyword>
<keyword evidence="6 11" id="KW-0472">Membrane</keyword>
<dbReference type="GO" id="GO:0015276">
    <property type="term" value="F:ligand-gated monoatomic ion channel activity"/>
    <property type="evidence" value="ECO:0007669"/>
    <property type="project" value="InterPro"/>
</dbReference>
<dbReference type="InterPro" id="IPR001320">
    <property type="entry name" value="Iontro_rcpt_C"/>
</dbReference>
<dbReference type="Gene3D" id="3.40.190.10">
    <property type="entry name" value="Periplasmic binding protein-like II"/>
    <property type="match status" value="1"/>
</dbReference>
<dbReference type="OrthoDB" id="5984008at2759"/>
<feature type="domain" description="Ionotropic glutamate receptor C-terminal" evidence="12">
    <location>
        <begin position="24"/>
        <end position="362"/>
    </location>
</feature>
<feature type="transmembrane region" description="Helical" evidence="11">
    <location>
        <begin position="211"/>
        <end position="235"/>
    </location>
</feature>
<reference evidence="13 14" key="1">
    <citation type="submission" date="2019-05" db="EMBL/GenBank/DDBJ databases">
        <title>Mikania micrantha, genome provides insights into the molecular mechanism of rapid growth.</title>
        <authorList>
            <person name="Liu B."/>
        </authorList>
    </citation>
    <scope>NUCLEOTIDE SEQUENCE [LARGE SCALE GENOMIC DNA]</scope>
    <source>
        <strain evidence="13">NLD-2019</strain>
        <tissue evidence="13">Leaf</tissue>
    </source>
</reference>
<keyword evidence="14" id="KW-1185">Reference proteome</keyword>
<evidence type="ECO:0000256" key="8">
    <source>
        <dbReference type="ARBA" id="ARBA00023180"/>
    </source>
</evidence>
<keyword evidence="7" id="KW-0675">Receptor</keyword>
<name>A0A5N6N0K2_9ASTR</name>
<evidence type="ECO:0000256" key="2">
    <source>
        <dbReference type="ARBA" id="ARBA00022448"/>
    </source>
</evidence>
<keyword evidence="9" id="KW-1071">Ligand-gated ion channel</keyword>
<dbReference type="InterPro" id="IPR015683">
    <property type="entry name" value="Ionotropic_Glu_rcpt"/>
</dbReference>
<keyword evidence="2" id="KW-0813">Transport</keyword>
<dbReference type="Gene3D" id="1.10.287.70">
    <property type="match status" value="1"/>
</dbReference>
<dbReference type="EMBL" id="SZYD01000014">
    <property type="protein sequence ID" value="KAD4179876.1"/>
    <property type="molecule type" value="Genomic_DNA"/>
</dbReference>
<evidence type="ECO:0000259" key="12">
    <source>
        <dbReference type="SMART" id="SM00079"/>
    </source>
</evidence>
<dbReference type="PANTHER" id="PTHR18966">
    <property type="entry name" value="IONOTROPIC GLUTAMATE RECEPTOR"/>
    <property type="match status" value="1"/>
</dbReference>
<evidence type="ECO:0000256" key="11">
    <source>
        <dbReference type="SAM" id="Phobius"/>
    </source>
</evidence>
<feature type="transmembrane region" description="Helical" evidence="11">
    <location>
        <begin position="150"/>
        <end position="169"/>
    </location>
</feature>
<keyword evidence="3 11" id="KW-0812">Transmembrane</keyword>
<keyword evidence="4 11" id="KW-1133">Transmembrane helix</keyword>
<feature type="transmembrane region" description="Helical" evidence="11">
    <location>
        <begin position="384"/>
        <end position="402"/>
    </location>
</feature>
<comment type="caution">
    <text evidence="13">The sequence shown here is derived from an EMBL/GenBank/DDBJ whole genome shotgun (WGS) entry which is preliminary data.</text>
</comment>
<evidence type="ECO:0000256" key="7">
    <source>
        <dbReference type="ARBA" id="ARBA00023170"/>
    </source>
</evidence>
<dbReference type="SUPFAM" id="SSF53850">
    <property type="entry name" value="Periplasmic binding protein-like II"/>
    <property type="match status" value="1"/>
</dbReference>
<proteinExistence type="predicted"/>
<evidence type="ECO:0000313" key="14">
    <source>
        <dbReference type="Proteomes" id="UP000326396"/>
    </source>
</evidence>
<gene>
    <name evidence="13" type="ORF">E3N88_28467</name>
</gene>
<keyword evidence="8" id="KW-0325">Glycoprotein</keyword>
<keyword evidence="5" id="KW-0406">Ion transport</keyword>
<dbReference type="Pfam" id="PF00060">
    <property type="entry name" value="Lig_chan"/>
    <property type="match status" value="1"/>
</dbReference>
<accession>A0A5N6N0K2</accession>
<evidence type="ECO:0000256" key="4">
    <source>
        <dbReference type="ARBA" id="ARBA00022989"/>
    </source>
</evidence>